<gene>
    <name evidence="1" type="ORF">Q605_AUC00676G0002</name>
</gene>
<evidence type="ECO:0000313" key="1">
    <source>
        <dbReference type="EMBL" id="ETJ04452.1"/>
    </source>
</evidence>
<sequence length="24" mass="2521">AAATAEQARQAVRAELPILEELGL</sequence>
<dbReference type="EMBL" id="AZLV01000676">
    <property type="protein sequence ID" value="ETJ04452.1"/>
    <property type="molecule type" value="Genomic_DNA"/>
</dbReference>
<feature type="non-terminal residue" evidence="1">
    <location>
        <position position="1"/>
    </location>
</feature>
<comment type="caution">
    <text evidence="1">The sequence shown here is derived from an EMBL/GenBank/DDBJ whole genome shotgun (WGS) entry which is preliminary data.</text>
</comment>
<proteinExistence type="predicted"/>
<organism evidence="1 2">
    <name type="scientific">Actinomyces urogenitalis DORA_12</name>
    <dbReference type="NCBI Taxonomy" id="1403939"/>
    <lineage>
        <taxon>Bacteria</taxon>
        <taxon>Bacillati</taxon>
        <taxon>Actinomycetota</taxon>
        <taxon>Actinomycetes</taxon>
        <taxon>Actinomycetales</taxon>
        <taxon>Actinomycetaceae</taxon>
        <taxon>Actinomyces</taxon>
    </lineage>
</organism>
<protein>
    <submittedName>
        <fullName evidence="1">Uncharacterized protein</fullName>
    </submittedName>
</protein>
<reference evidence="1 2" key="1">
    <citation type="submission" date="2013-12" db="EMBL/GenBank/DDBJ databases">
        <title>A Varibaculum cambriense genome reconstructed from a premature infant gut community with otherwise low bacterial novelty that shifts toward anaerobic metabolism during the third week of life.</title>
        <authorList>
            <person name="Brown C.T."/>
            <person name="Sharon I."/>
            <person name="Thomas B.C."/>
            <person name="Castelle C.J."/>
            <person name="Morowitz M.J."/>
            <person name="Banfield J.F."/>
        </authorList>
    </citation>
    <scope>NUCLEOTIDE SEQUENCE [LARGE SCALE GENOMIC DNA]</scope>
    <source>
        <strain evidence="2">DORA_12</strain>
    </source>
</reference>
<name>W1VER3_9ACTO</name>
<dbReference type="AlphaFoldDB" id="W1VER3"/>
<accession>W1VER3</accession>
<dbReference type="Proteomes" id="UP000018852">
    <property type="component" value="Unassembled WGS sequence"/>
</dbReference>
<evidence type="ECO:0000313" key="2">
    <source>
        <dbReference type="Proteomes" id="UP000018852"/>
    </source>
</evidence>